<feature type="domain" description="POTRA" evidence="9">
    <location>
        <begin position="232"/>
        <end position="291"/>
    </location>
</feature>
<evidence type="ECO:0000259" key="9">
    <source>
        <dbReference type="Pfam" id="PF08478"/>
    </source>
</evidence>
<dbReference type="Proteomes" id="UP000280444">
    <property type="component" value="Unassembled WGS sequence"/>
</dbReference>
<keyword evidence="1" id="KW-1003">Cell membrane</keyword>
<keyword evidence="7" id="KW-0472">Membrane</keyword>
<evidence type="ECO:0000256" key="1">
    <source>
        <dbReference type="ARBA" id="ARBA00022475"/>
    </source>
</evidence>
<dbReference type="PANTHER" id="PTHR37820:SF1">
    <property type="entry name" value="CELL DIVISION PROTEIN FTSQ"/>
    <property type="match status" value="1"/>
</dbReference>
<dbReference type="Pfam" id="PF08478">
    <property type="entry name" value="POTRA_1"/>
    <property type="match status" value="1"/>
</dbReference>
<feature type="transmembrane region" description="Helical" evidence="7">
    <location>
        <begin position="199"/>
        <end position="226"/>
    </location>
</feature>
<dbReference type="Gene3D" id="3.10.20.310">
    <property type="entry name" value="membrane protein fhac"/>
    <property type="match status" value="1"/>
</dbReference>
<feature type="compositionally biased region" description="Basic residues" evidence="6">
    <location>
        <begin position="1"/>
        <end position="11"/>
    </location>
</feature>
<dbReference type="GO" id="GO:0005886">
    <property type="term" value="C:plasma membrane"/>
    <property type="evidence" value="ECO:0007669"/>
    <property type="project" value="TreeGrafter"/>
</dbReference>
<evidence type="ECO:0000313" key="11">
    <source>
        <dbReference type="Proteomes" id="UP000280444"/>
    </source>
</evidence>
<comment type="caution">
    <text evidence="10">The sequence shown here is derived from an EMBL/GenBank/DDBJ whole genome shotgun (WGS) entry which is preliminary data.</text>
</comment>
<evidence type="ECO:0000313" key="10">
    <source>
        <dbReference type="EMBL" id="RRC96404.1"/>
    </source>
</evidence>
<evidence type="ECO:0000256" key="6">
    <source>
        <dbReference type="SAM" id="MobiDB-lite"/>
    </source>
</evidence>
<dbReference type="InterPro" id="IPR005548">
    <property type="entry name" value="Cell_div_FtsQ/DivIB_C"/>
</dbReference>
<dbReference type="OrthoDB" id="4793367at2"/>
<dbReference type="PANTHER" id="PTHR37820">
    <property type="entry name" value="CELL DIVISION PROTEIN DIVIB"/>
    <property type="match status" value="1"/>
</dbReference>
<accession>A0A3P1SH63</accession>
<evidence type="ECO:0000259" key="8">
    <source>
        <dbReference type="Pfam" id="PF03799"/>
    </source>
</evidence>
<dbReference type="Pfam" id="PF03799">
    <property type="entry name" value="FtsQ_DivIB_C"/>
    <property type="match status" value="1"/>
</dbReference>
<dbReference type="InterPro" id="IPR050487">
    <property type="entry name" value="FtsQ_DivIB"/>
</dbReference>
<dbReference type="EMBL" id="RQZF01000001">
    <property type="protein sequence ID" value="RRC96404.1"/>
    <property type="molecule type" value="Genomic_DNA"/>
</dbReference>
<reference evidence="10 11" key="1">
    <citation type="submission" date="2018-11" db="EMBL/GenBank/DDBJ databases">
        <title>Genomes From Bacteria Associated with the Canine Oral Cavity: a Test Case for Automated Genome-Based Taxonomic Assignment.</title>
        <authorList>
            <person name="Coil D.A."/>
            <person name="Jospin G."/>
            <person name="Darling A.E."/>
            <person name="Wallis C."/>
            <person name="Davis I.J."/>
            <person name="Harris S."/>
            <person name="Eisen J.A."/>
            <person name="Holcombe L.J."/>
            <person name="O'Flynn C."/>
        </authorList>
    </citation>
    <scope>NUCLEOTIDE SEQUENCE [LARGE SCALE GENOMIC DNA]</scope>
    <source>
        <strain evidence="10 11">OH770</strain>
    </source>
</reference>
<protein>
    <submittedName>
        <fullName evidence="10">FtsQ-type POTRA domain-containing protein</fullName>
    </submittedName>
</protein>
<keyword evidence="4 7" id="KW-1133">Transmembrane helix</keyword>
<keyword evidence="2" id="KW-0132">Cell division</keyword>
<keyword evidence="5" id="KW-0131">Cell cycle</keyword>
<proteinExistence type="predicted"/>
<name>A0A3P1SH63_9ACTO</name>
<feature type="region of interest" description="Disordered" evidence="6">
    <location>
        <begin position="1"/>
        <end position="155"/>
    </location>
</feature>
<evidence type="ECO:0000256" key="4">
    <source>
        <dbReference type="ARBA" id="ARBA00022989"/>
    </source>
</evidence>
<keyword evidence="11" id="KW-1185">Reference proteome</keyword>
<gene>
    <name evidence="10" type="ORF">EII11_01830</name>
</gene>
<feature type="domain" description="Cell division protein FtsQ/DivIB C-terminal" evidence="8">
    <location>
        <begin position="307"/>
        <end position="403"/>
    </location>
</feature>
<keyword evidence="3 7" id="KW-0812">Transmembrane</keyword>
<dbReference type="GO" id="GO:0051301">
    <property type="term" value="P:cell division"/>
    <property type="evidence" value="ECO:0007669"/>
    <property type="project" value="UniProtKB-KW"/>
</dbReference>
<evidence type="ECO:0000256" key="5">
    <source>
        <dbReference type="ARBA" id="ARBA00023306"/>
    </source>
</evidence>
<dbReference type="InterPro" id="IPR013685">
    <property type="entry name" value="POTRA_FtsQ_type"/>
</dbReference>
<evidence type="ECO:0000256" key="7">
    <source>
        <dbReference type="SAM" id="Phobius"/>
    </source>
</evidence>
<evidence type="ECO:0000256" key="2">
    <source>
        <dbReference type="ARBA" id="ARBA00022618"/>
    </source>
</evidence>
<feature type="compositionally biased region" description="Low complexity" evidence="6">
    <location>
        <begin position="120"/>
        <end position="135"/>
    </location>
</feature>
<evidence type="ECO:0000256" key="3">
    <source>
        <dbReference type="ARBA" id="ARBA00022692"/>
    </source>
</evidence>
<dbReference type="AlphaFoldDB" id="A0A3P1SH63"/>
<organism evidence="10 11">
    <name type="scientific">Schaalia canis</name>
    <dbReference type="NCBI Taxonomy" id="100469"/>
    <lineage>
        <taxon>Bacteria</taxon>
        <taxon>Bacillati</taxon>
        <taxon>Actinomycetota</taxon>
        <taxon>Actinomycetes</taxon>
        <taxon>Actinomycetales</taxon>
        <taxon>Actinomycetaceae</taxon>
        <taxon>Schaalia</taxon>
    </lineage>
</organism>
<sequence length="420" mass="45701">MKNPPRPRRQRRPEMPSGQAPVGPRSSTSEQRDHSGTADSGRQHGVGNKQGERNTAESRSPAPPPPATGARERHRRERYAGQGAQLARQARERKARGTSTSAAALSQKLPASQMRDSEQTPRTPTTPQAQDATPTVLTEPLEQPRSRTKEQGQAIRRMRTPLGADDAAEILGPREESPQEASVERIEERLRARKRLTSVHIASAVGAVLCVLAGVWAVFFSALFALSGEKIQVVTSEPSVPAEEVHARVAPYIGTPLTRLSSAAVEESIEGIPQVKEATVVKHWPNGVEVTYTLRTPVLVTQVEGALLTLDEDGVELSRVEQRPAELPLVLFPDGVPSREQNARGVSAAWNALTEDMRSRVESLTVANHQLTIALQGGRQVRWGTLTDHELKARVLQVLVTQREAKMYDVSSPTSPVTAG</sequence>